<gene>
    <name evidence="1" type="ORF">BO222_00320</name>
</gene>
<proteinExistence type="predicted"/>
<sequence>MCLSLFLLCLTFIGYRWLKSRVSSTAFNISDKGDFYIVGKNGIASYLIQMESQLSMMKLRLISI</sequence>
<accession>A0A1U7NJC4</accession>
<keyword evidence="2" id="KW-1185">Reference proteome</keyword>
<dbReference type="EMBL" id="MPJW01000016">
    <property type="protein sequence ID" value="OLU43239.1"/>
    <property type="molecule type" value="Genomic_DNA"/>
</dbReference>
<evidence type="ECO:0000313" key="1">
    <source>
        <dbReference type="EMBL" id="OLU43239.1"/>
    </source>
</evidence>
<protein>
    <submittedName>
        <fullName evidence="1">Uncharacterized protein</fullName>
    </submittedName>
</protein>
<evidence type="ECO:0000313" key="2">
    <source>
        <dbReference type="Proteomes" id="UP000186341"/>
    </source>
</evidence>
<comment type="caution">
    <text evidence="1">The sequence shown here is derived from an EMBL/GenBank/DDBJ whole genome shotgun (WGS) entry which is preliminary data.</text>
</comment>
<dbReference type="Proteomes" id="UP000186341">
    <property type="component" value="Unassembled WGS sequence"/>
</dbReference>
<dbReference type="AlphaFoldDB" id="A0A1U7NJC4"/>
<organism evidence="1 2">
    <name type="scientific">Ileibacterium valens</name>
    <dbReference type="NCBI Taxonomy" id="1862668"/>
    <lineage>
        <taxon>Bacteria</taxon>
        <taxon>Bacillati</taxon>
        <taxon>Bacillota</taxon>
        <taxon>Erysipelotrichia</taxon>
        <taxon>Erysipelotrichales</taxon>
        <taxon>Erysipelotrichaceae</taxon>
        <taxon>Ileibacterium</taxon>
    </lineage>
</organism>
<name>A0A1U7NJC4_9FIRM</name>
<reference evidence="1 2" key="1">
    <citation type="submission" date="2016-11" db="EMBL/GenBank/DDBJ databases">
        <title>Description of two novel members of the family Erysipelotrichaceae: Ileibacterium lipovorans gen. nov., sp. nov. and Dubosiella newyorkensis, gen. nov., sp. nov.</title>
        <authorList>
            <person name="Cox L.M."/>
            <person name="Sohn J."/>
            <person name="Tyrrell K.L."/>
            <person name="Citron D.M."/>
            <person name="Lawson P.A."/>
            <person name="Patel N.B."/>
            <person name="Iizumi T."/>
            <person name="Perez-Perez G.I."/>
            <person name="Goldstein E.J."/>
            <person name="Blaser M.J."/>
        </authorList>
    </citation>
    <scope>NUCLEOTIDE SEQUENCE [LARGE SCALE GENOMIC DNA]</scope>
    <source>
        <strain evidence="1 2">NYU-BL-A3</strain>
    </source>
</reference>